<gene>
    <name evidence="8" type="ORF">A9F13_03g03168</name>
</gene>
<dbReference type="GO" id="GO:0008195">
    <property type="term" value="F:phosphatidate phosphatase activity"/>
    <property type="evidence" value="ECO:0007669"/>
    <property type="project" value="TreeGrafter"/>
</dbReference>
<feature type="transmembrane region" description="Helical" evidence="6">
    <location>
        <begin position="7"/>
        <end position="29"/>
    </location>
</feature>
<dbReference type="InterPro" id="IPR000326">
    <property type="entry name" value="PAP2/HPO"/>
</dbReference>
<dbReference type="GO" id="GO:0016020">
    <property type="term" value="C:membrane"/>
    <property type="evidence" value="ECO:0007669"/>
    <property type="project" value="UniProtKB-SubCell"/>
</dbReference>
<feature type="transmembrane region" description="Helical" evidence="6">
    <location>
        <begin position="212"/>
        <end position="228"/>
    </location>
</feature>
<dbReference type="SMART" id="SM00014">
    <property type="entry name" value="acidPPc"/>
    <property type="match status" value="1"/>
</dbReference>
<dbReference type="GO" id="GO:0046839">
    <property type="term" value="P:phospholipid dephosphorylation"/>
    <property type="evidence" value="ECO:0007669"/>
    <property type="project" value="TreeGrafter"/>
</dbReference>
<keyword evidence="3 6" id="KW-0812">Transmembrane</keyword>
<evidence type="ECO:0000256" key="4">
    <source>
        <dbReference type="ARBA" id="ARBA00022989"/>
    </source>
</evidence>
<comment type="subcellular location">
    <subcellularLocation>
        <location evidence="1">Membrane</location>
        <topology evidence="1">Multi-pass membrane protein</topology>
    </subcellularLocation>
</comment>
<feature type="domain" description="Phosphatidic acid phosphatase type 2/haloperoxidase" evidence="7">
    <location>
        <begin position="87"/>
        <end position="228"/>
    </location>
</feature>
<dbReference type="PANTHER" id="PTHR10165">
    <property type="entry name" value="LIPID PHOSPHATE PHOSPHATASE"/>
    <property type="match status" value="1"/>
</dbReference>
<feature type="transmembrane region" description="Helical" evidence="6">
    <location>
        <begin position="179"/>
        <end position="200"/>
    </location>
</feature>
<dbReference type="PANTHER" id="PTHR10165:SF35">
    <property type="entry name" value="RE23632P"/>
    <property type="match status" value="1"/>
</dbReference>
<evidence type="ECO:0000256" key="1">
    <source>
        <dbReference type="ARBA" id="ARBA00004141"/>
    </source>
</evidence>
<evidence type="ECO:0000256" key="3">
    <source>
        <dbReference type="ARBA" id="ARBA00022692"/>
    </source>
</evidence>
<evidence type="ECO:0000256" key="5">
    <source>
        <dbReference type="ARBA" id="ARBA00023136"/>
    </source>
</evidence>
<dbReference type="EMBL" id="LYUB02000003">
    <property type="protein sequence ID" value="OVF10167.1"/>
    <property type="molecule type" value="Genomic_DNA"/>
</dbReference>
<reference evidence="8 9" key="1">
    <citation type="submission" date="2017-04" db="EMBL/GenBank/DDBJ databases">
        <title>Draft genome of the yeast Clavispora lusitaniae type strain CBS 6936.</title>
        <authorList>
            <person name="Durrens P."/>
            <person name="Klopp C."/>
            <person name="Biteau N."/>
            <person name="Fitton-Ouhabi V."/>
            <person name="Dementhon K."/>
            <person name="Accoceberry I."/>
            <person name="Sherman D.J."/>
            <person name="Noel T."/>
        </authorList>
    </citation>
    <scope>NUCLEOTIDE SEQUENCE [LARGE SCALE GENOMIC DNA]</scope>
    <source>
        <strain evidence="8 9">CBS 6936</strain>
    </source>
</reference>
<evidence type="ECO:0000313" key="9">
    <source>
        <dbReference type="Proteomes" id="UP000195602"/>
    </source>
</evidence>
<keyword evidence="5 6" id="KW-0472">Membrane</keyword>
<dbReference type="InterPro" id="IPR043216">
    <property type="entry name" value="PAP-like"/>
</dbReference>
<dbReference type="GO" id="GO:0006644">
    <property type="term" value="P:phospholipid metabolic process"/>
    <property type="evidence" value="ECO:0007669"/>
    <property type="project" value="InterPro"/>
</dbReference>
<feature type="transmembrane region" description="Helical" evidence="6">
    <location>
        <begin position="157"/>
        <end position="173"/>
    </location>
</feature>
<feature type="transmembrane region" description="Helical" evidence="6">
    <location>
        <begin position="54"/>
        <end position="72"/>
    </location>
</feature>
<dbReference type="KEGG" id="clus:A9F13_03g03168"/>
<dbReference type="InterPro" id="IPR036938">
    <property type="entry name" value="PAP2/HPO_sf"/>
</dbReference>
<evidence type="ECO:0000259" key="7">
    <source>
        <dbReference type="SMART" id="SM00014"/>
    </source>
</evidence>
<organism evidence="8 9">
    <name type="scientific">Clavispora lusitaniae</name>
    <name type="common">Candida lusitaniae</name>
    <dbReference type="NCBI Taxonomy" id="36911"/>
    <lineage>
        <taxon>Eukaryota</taxon>
        <taxon>Fungi</taxon>
        <taxon>Dikarya</taxon>
        <taxon>Ascomycota</taxon>
        <taxon>Saccharomycotina</taxon>
        <taxon>Pichiomycetes</taxon>
        <taxon>Metschnikowiaceae</taxon>
        <taxon>Clavispora</taxon>
    </lineage>
</organism>
<comment type="caution">
    <text evidence="8">The sequence shown here is derived from an EMBL/GenBank/DDBJ whole genome shotgun (WGS) entry which is preliminary data.</text>
</comment>
<proteinExistence type="inferred from homology"/>
<evidence type="ECO:0000256" key="2">
    <source>
        <dbReference type="ARBA" id="ARBA00008816"/>
    </source>
</evidence>
<dbReference type="CDD" id="cd03390">
    <property type="entry name" value="PAP2_containing_1_like"/>
    <property type="match status" value="1"/>
</dbReference>
<dbReference type="SUPFAM" id="SSF48317">
    <property type="entry name" value="Acid phosphatase/Vanadium-dependent haloperoxidase"/>
    <property type="match status" value="1"/>
</dbReference>
<comment type="similarity">
    <text evidence="2">Belongs to the PA-phosphatase related phosphoesterase family.</text>
</comment>
<keyword evidence="4 6" id="KW-1133">Transmembrane helix</keyword>
<accession>A0AA91Q3K8</accession>
<dbReference type="Gene3D" id="1.20.144.10">
    <property type="entry name" value="Phosphatidic acid phosphatase type 2/haloperoxidase"/>
    <property type="match status" value="1"/>
</dbReference>
<evidence type="ECO:0000313" key="8">
    <source>
        <dbReference type="EMBL" id="OVF10167.1"/>
    </source>
</evidence>
<feature type="transmembrane region" description="Helical" evidence="6">
    <location>
        <begin position="84"/>
        <end position="107"/>
    </location>
</feature>
<dbReference type="Pfam" id="PF01569">
    <property type="entry name" value="PAP2"/>
    <property type="match status" value="1"/>
</dbReference>
<name>A0AA91Q3K8_CLALS</name>
<dbReference type="AlphaFoldDB" id="A0AA91Q3K8"/>
<evidence type="ECO:0000256" key="6">
    <source>
        <dbReference type="SAM" id="Phobius"/>
    </source>
</evidence>
<sequence>MNILAQDWIAASILTVALFAYFETLGPFFRQFRLDDASLQHPFAYHERVSDTKLYLVSYLLPSALIIAAQAARRRFALKAAPTAPALLGLVLAIAATGITTDVLKVWIANPRPDFLARCGAKAGTPVAEFVTVEVCTAPLGSMYLADGMKSTPSGHSSVAFAAMFYVFLWLGAEGRLPGPFWLTEFVRTAPLAVAAYIALSRTQDYRHHFKDIVLGSAIGVGGAWLMYKKYHGTAER</sequence>
<dbReference type="Proteomes" id="UP000195602">
    <property type="component" value="Unassembled WGS sequence"/>
</dbReference>
<protein>
    <submittedName>
        <fullName evidence="8">Diacylglycerol pyrophosphate phosphatase</fullName>
    </submittedName>
</protein>